<protein>
    <submittedName>
        <fullName evidence="2">Uncharacterized protein</fullName>
    </submittedName>
</protein>
<organism evidence="2 3">
    <name type="scientific">Halotia branconii CENA392</name>
    <dbReference type="NCBI Taxonomy" id="1539056"/>
    <lineage>
        <taxon>Bacteria</taxon>
        <taxon>Bacillati</taxon>
        <taxon>Cyanobacteriota</taxon>
        <taxon>Cyanophyceae</taxon>
        <taxon>Nostocales</taxon>
        <taxon>Nodulariaceae</taxon>
        <taxon>Halotia</taxon>
    </lineage>
</organism>
<evidence type="ECO:0000256" key="1">
    <source>
        <dbReference type="SAM" id="MobiDB-lite"/>
    </source>
</evidence>
<gene>
    <name evidence="2" type="ORF">QI031_13470</name>
</gene>
<sequence>MTYSAKPIDDNLRKIIDEIEAKNPNLSVLAARQFCYSLYQNRVEITIKEPREFNVLEEFIIRAGIEFDPPPTEDELASILGLDTIFIRSTTKNLRTLQTLSATSPITVSSEGRSFYEKGSVPQPPYSVNIYAISDPLNQKLIFQSEPLNDVSLNLPDLAKFVNIDHTDTNISCLPLAEIQQSIQASGLGFHIPEEGKIVTACRVVGANQIISKEISIFVFFNVLEDKLSIQLRNGKQILESASSWLESLQAEGKISLQALCELSDETINFERQAILNQKNSDESDSPDQFILQHTKPQMQEQKKTKKPRKNL</sequence>
<dbReference type="Proteomes" id="UP001223520">
    <property type="component" value="Chromosome"/>
</dbReference>
<dbReference type="KEGG" id="hbq:QI031_13470"/>
<name>A0AAJ6NXG6_9CYAN</name>
<reference evidence="2 3" key="1">
    <citation type="journal article" date="2023" name="Limnol Oceanogr Lett">
        <title>Environmental adaptations by the intertidal Antarctic cyanobacterium Halotia branconii CENA392 as revealed using long-read genome sequencing.</title>
        <authorList>
            <person name="Dextro R.B."/>
            <person name="Delbaje E."/>
            <person name="Freitas P.N.N."/>
            <person name="Geraldes V."/>
            <person name="Pinto E."/>
            <person name="Long P.F."/>
            <person name="Fiore M.F."/>
        </authorList>
    </citation>
    <scope>NUCLEOTIDE SEQUENCE [LARGE SCALE GENOMIC DNA]</scope>
    <source>
        <strain evidence="2 3">CENA392</strain>
    </source>
</reference>
<proteinExistence type="predicted"/>
<evidence type="ECO:0000313" key="3">
    <source>
        <dbReference type="Proteomes" id="UP001223520"/>
    </source>
</evidence>
<dbReference type="RefSeq" id="WP_281485637.1">
    <property type="nucleotide sequence ID" value="NZ_CP124543.1"/>
</dbReference>
<accession>A0AAJ6NXG6</accession>
<evidence type="ECO:0000313" key="2">
    <source>
        <dbReference type="EMBL" id="WGV28412.1"/>
    </source>
</evidence>
<feature type="region of interest" description="Disordered" evidence="1">
    <location>
        <begin position="278"/>
        <end position="312"/>
    </location>
</feature>
<dbReference type="EMBL" id="CP124543">
    <property type="protein sequence ID" value="WGV28412.1"/>
    <property type="molecule type" value="Genomic_DNA"/>
</dbReference>
<keyword evidence="3" id="KW-1185">Reference proteome</keyword>
<dbReference type="AlphaFoldDB" id="A0AAJ6NXG6"/>